<proteinExistence type="predicted"/>
<evidence type="ECO:0000313" key="2">
    <source>
        <dbReference type="Proteomes" id="UP000503540"/>
    </source>
</evidence>
<protein>
    <submittedName>
        <fullName evidence="1">Uncharacterized protein</fullName>
    </submittedName>
</protein>
<organism evidence="1 2">
    <name type="scientific">Nocardia arthritidis</name>
    <dbReference type="NCBI Taxonomy" id="228602"/>
    <lineage>
        <taxon>Bacteria</taxon>
        <taxon>Bacillati</taxon>
        <taxon>Actinomycetota</taxon>
        <taxon>Actinomycetes</taxon>
        <taxon>Mycobacteriales</taxon>
        <taxon>Nocardiaceae</taxon>
        <taxon>Nocardia</taxon>
    </lineage>
</organism>
<dbReference type="KEGG" id="nah:F5544_44005"/>
<dbReference type="RefSeq" id="WP_238846983.1">
    <property type="nucleotide sequence ID" value="NZ_CP046172.1"/>
</dbReference>
<dbReference type="EMBL" id="CP046172">
    <property type="protein sequence ID" value="QIS16604.1"/>
    <property type="molecule type" value="Genomic_DNA"/>
</dbReference>
<name>A0A6G9YTS5_9NOCA</name>
<sequence>MRARQRIDPAVAEFRRHIGERVIFTPPGMAAKRGAVEHGVITGADHRMVYVDYGYPNPICPELGNSIATHPANLRMESLVSRCLDGPPRCTP</sequence>
<accession>A0A6G9YTS5</accession>
<dbReference type="Proteomes" id="UP000503540">
    <property type="component" value="Chromosome"/>
</dbReference>
<evidence type="ECO:0000313" key="1">
    <source>
        <dbReference type="EMBL" id="QIS16604.1"/>
    </source>
</evidence>
<gene>
    <name evidence="1" type="ORF">F5544_44005</name>
</gene>
<dbReference type="AlphaFoldDB" id="A0A6G9YTS5"/>
<reference evidence="1 2" key="1">
    <citation type="journal article" date="2019" name="ACS Chem. Biol.">
        <title>Identification and Mobilization of a Cryptic Antibiotic Biosynthesis Gene Locus from a Human-Pathogenic Nocardia Isolate.</title>
        <authorList>
            <person name="Herisse M."/>
            <person name="Ishida K."/>
            <person name="Porter J.L."/>
            <person name="Howden B."/>
            <person name="Hertweck C."/>
            <person name="Stinear T.P."/>
            <person name="Pidot S.J."/>
        </authorList>
    </citation>
    <scope>NUCLEOTIDE SEQUENCE [LARGE SCALE GENOMIC DNA]</scope>
    <source>
        <strain evidence="1 2">AUSMDU00012717</strain>
    </source>
</reference>
<keyword evidence="2" id="KW-1185">Reference proteome</keyword>